<dbReference type="AlphaFoldDB" id="A0A7M3MEB9"/>
<evidence type="ECO:0000313" key="1">
    <source>
        <dbReference type="EMBL" id="TVM17166.1"/>
    </source>
</evidence>
<evidence type="ECO:0000313" key="2">
    <source>
        <dbReference type="Proteomes" id="UP000448292"/>
    </source>
</evidence>
<dbReference type="EMBL" id="QMIE01000008">
    <property type="protein sequence ID" value="TVM17166.1"/>
    <property type="molecule type" value="Genomic_DNA"/>
</dbReference>
<dbReference type="InterPro" id="IPR011989">
    <property type="entry name" value="ARM-like"/>
</dbReference>
<gene>
    <name evidence="1" type="ORF">DPQ33_10265</name>
</gene>
<protein>
    <submittedName>
        <fullName evidence="1">HEAT repeat domain-containing protein</fullName>
    </submittedName>
</protein>
<dbReference type="NCBIfam" id="NF045662">
    <property type="entry name" value="DVU0298_fam"/>
    <property type="match status" value="1"/>
</dbReference>
<sequence length="234" mass="26064">MEKEFRRLKSVVSELLSADDWQTNLVKLEQHRSKQLIGPLFSMLLRMDEVRWRAITALGLTVDRMFAEKAEDARIVMRRLMWNLNEESGNIAWGAPESMGEIMALNPRLAEEYASILASYMDDSITCGNFLDHPPLRRGVYWGLGRLAQTRPEIVAKSAPAVLVGLEDCEDEQIPGLAAWIFASLGKTLPEGVNPVPALKTLQGSETTVDLYRNRTLEHTTVGALAKEALAALS</sequence>
<reference evidence="1 2" key="1">
    <citation type="submission" date="2018-06" db="EMBL/GenBank/DDBJ databases">
        <title>Complete genome of Desulfovibrio indonesiensis P37SLT.</title>
        <authorList>
            <person name="Crispim J.S."/>
            <person name="Vidigal P.M.P."/>
            <person name="Silva L.C.F."/>
            <person name="Laguardia C.N."/>
            <person name="Araujo L.C."/>
            <person name="Dias R.S."/>
            <person name="Sousa M.P."/>
            <person name="Paula S.O."/>
            <person name="Silva C."/>
        </authorList>
    </citation>
    <scope>NUCLEOTIDE SEQUENCE [LARGE SCALE GENOMIC DNA]</scope>
    <source>
        <strain evidence="1 2">P37SLT</strain>
    </source>
</reference>
<dbReference type="InterPro" id="IPR016024">
    <property type="entry name" value="ARM-type_fold"/>
</dbReference>
<dbReference type="InterPro" id="IPR054701">
    <property type="entry name" value="DVU0298-like"/>
</dbReference>
<name>A0A7M3MEB9_9BACT</name>
<proteinExistence type="predicted"/>
<comment type="caution">
    <text evidence="1">The sequence shown here is derived from an EMBL/GenBank/DDBJ whole genome shotgun (WGS) entry which is preliminary data.</text>
</comment>
<dbReference type="RefSeq" id="WP_144303124.1">
    <property type="nucleotide sequence ID" value="NZ_QMIE01000008.1"/>
</dbReference>
<dbReference type="SUPFAM" id="SSF48371">
    <property type="entry name" value="ARM repeat"/>
    <property type="match status" value="1"/>
</dbReference>
<dbReference type="OrthoDB" id="5430983at2"/>
<accession>A0A7M3MEB9</accession>
<keyword evidence="2" id="KW-1185">Reference proteome</keyword>
<organism evidence="1 2">
    <name type="scientific">Oceanidesulfovibrio indonesiensis</name>
    <dbReference type="NCBI Taxonomy" id="54767"/>
    <lineage>
        <taxon>Bacteria</taxon>
        <taxon>Pseudomonadati</taxon>
        <taxon>Thermodesulfobacteriota</taxon>
        <taxon>Desulfovibrionia</taxon>
        <taxon>Desulfovibrionales</taxon>
        <taxon>Desulfovibrionaceae</taxon>
        <taxon>Oceanidesulfovibrio</taxon>
    </lineage>
</organism>
<dbReference type="Proteomes" id="UP000448292">
    <property type="component" value="Unassembled WGS sequence"/>
</dbReference>
<dbReference type="Gene3D" id="1.25.10.10">
    <property type="entry name" value="Leucine-rich Repeat Variant"/>
    <property type="match status" value="1"/>
</dbReference>